<evidence type="ECO:0000256" key="3">
    <source>
        <dbReference type="ARBA" id="ARBA00023163"/>
    </source>
</evidence>
<dbReference type="PROSITE" id="PS50977">
    <property type="entry name" value="HTH_TETR_2"/>
    <property type="match status" value="1"/>
</dbReference>
<dbReference type="AlphaFoldDB" id="A0A917BYJ5"/>
<dbReference type="InterPro" id="IPR036271">
    <property type="entry name" value="Tet_transcr_reg_TetR-rel_C_sf"/>
</dbReference>
<proteinExistence type="predicted"/>
<dbReference type="GO" id="GO:0003677">
    <property type="term" value="F:DNA binding"/>
    <property type="evidence" value="ECO:0007669"/>
    <property type="project" value="UniProtKB-UniRule"/>
</dbReference>
<dbReference type="InterPro" id="IPR001647">
    <property type="entry name" value="HTH_TetR"/>
</dbReference>
<evidence type="ECO:0000313" key="6">
    <source>
        <dbReference type="EMBL" id="GGF59787.1"/>
    </source>
</evidence>
<keyword evidence="7" id="KW-1185">Reference proteome</keyword>
<dbReference type="InterPro" id="IPR023772">
    <property type="entry name" value="DNA-bd_HTH_TetR-type_CS"/>
</dbReference>
<dbReference type="Proteomes" id="UP000632498">
    <property type="component" value="Unassembled WGS sequence"/>
</dbReference>
<reference evidence="6" key="1">
    <citation type="journal article" date="2014" name="Int. J. Syst. Evol. Microbiol.">
        <title>Complete genome sequence of Corynebacterium casei LMG S-19264T (=DSM 44701T), isolated from a smear-ripened cheese.</title>
        <authorList>
            <consortium name="US DOE Joint Genome Institute (JGI-PGF)"/>
            <person name="Walter F."/>
            <person name="Albersmeier A."/>
            <person name="Kalinowski J."/>
            <person name="Ruckert C."/>
        </authorList>
    </citation>
    <scope>NUCLEOTIDE SEQUENCE</scope>
    <source>
        <strain evidence="6">CGMCC 1.15254</strain>
    </source>
</reference>
<dbReference type="PROSITE" id="PS01081">
    <property type="entry name" value="HTH_TETR_1"/>
    <property type="match status" value="1"/>
</dbReference>
<evidence type="ECO:0000256" key="2">
    <source>
        <dbReference type="ARBA" id="ARBA00023125"/>
    </source>
</evidence>
<gene>
    <name evidence="6" type="ORF">GCM10011332_11820</name>
</gene>
<dbReference type="SUPFAM" id="SSF46689">
    <property type="entry name" value="Homeodomain-like"/>
    <property type="match status" value="1"/>
</dbReference>
<sequence length="188" mass="21033">MGYPQGHKQKTRERIVLAARKLWKRDGYDGASVDNVMAEAGLTRGGFYAHFKSKDDLLVEALSETLAIETINRLKEEGINDEKAMRQMIVDFYISKTHRDHPDQGCPLTALTQEAARFGSRPRKVLACLVDRFSRWLAGGQSSRQNGLTALSLMVGAVTLARAIEDESLSDEILEASKQEVKRILQIE</sequence>
<evidence type="ECO:0000256" key="4">
    <source>
        <dbReference type="PROSITE-ProRule" id="PRU00335"/>
    </source>
</evidence>
<keyword evidence="2 4" id="KW-0238">DNA-binding</keyword>
<feature type="domain" description="HTH tetR-type" evidence="5">
    <location>
        <begin position="9"/>
        <end position="69"/>
    </location>
</feature>
<dbReference type="PRINTS" id="PR00455">
    <property type="entry name" value="HTHTETR"/>
</dbReference>
<evidence type="ECO:0000313" key="7">
    <source>
        <dbReference type="Proteomes" id="UP000632498"/>
    </source>
</evidence>
<dbReference type="RefSeq" id="WP_188662766.1">
    <property type="nucleotide sequence ID" value="NZ_BMHV01000007.1"/>
</dbReference>
<comment type="caution">
    <text evidence="6">The sequence shown here is derived from an EMBL/GenBank/DDBJ whole genome shotgun (WGS) entry which is preliminary data.</text>
</comment>
<dbReference type="Gene3D" id="1.10.357.10">
    <property type="entry name" value="Tetracycline Repressor, domain 2"/>
    <property type="match status" value="1"/>
</dbReference>
<keyword evidence="1" id="KW-0805">Transcription regulation</keyword>
<dbReference type="Gene3D" id="1.10.10.60">
    <property type="entry name" value="Homeodomain-like"/>
    <property type="match status" value="1"/>
</dbReference>
<dbReference type="PANTHER" id="PTHR47506:SF7">
    <property type="entry name" value="TRANSCRIPTIONAL REGULATORY PROTEIN"/>
    <property type="match status" value="1"/>
</dbReference>
<keyword evidence="3" id="KW-0804">Transcription</keyword>
<dbReference type="EMBL" id="BMHV01000007">
    <property type="protein sequence ID" value="GGF59787.1"/>
    <property type="molecule type" value="Genomic_DNA"/>
</dbReference>
<dbReference type="Pfam" id="PF00440">
    <property type="entry name" value="TetR_N"/>
    <property type="match status" value="1"/>
</dbReference>
<evidence type="ECO:0000256" key="1">
    <source>
        <dbReference type="ARBA" id="ARBA00023015"/>
    </source>
</evidence>
<reference evidence="6" key="2">
    <citation type="submission" date="2020-09" db="EMBL/GenBank/DDBJ databases">
        <authorList>
            <person name="Sun Q."/>
            <person name="Zhou Y."/>
        </authorList>
    </citation>
    <scope>NUCLEOTIDE SEQUENCE</scope>
    <source>
        <strain evidence="6">CGMCC 1.15254</strain>
    </source>
</reference>
<accession>A0A917BYJ5</accession>
<feature type="DNA-binding region" description="H-T-H motif" evidence="4">
    <location>
        <begin position="32"/>
        <end position="51"/>
    </location>
</feature>
<evidence type="ECO:0000259" key="5">
    <source>
        <dbReference type="PROSITE" id="PS50977"/>
    </source>
</evidence>
<organism evidence="6 7">
    <name type="scientific">Terasakiella brassicae</name>
    <dbReference type="NCBI Taxonomy" id="1634917"/>
    <lineage>
        <taxon>Bacteria</taxon>
        <taxon>Pseudomonadati</taxon>
        <taxon>Pseudomonadota</taxon>
        <taxon>Alphaproteobacteria</taxon>
        <taxon>Rhodospirillales</taxon>
        <taxon>Terasakiellaceae</taxon>
        <taxon>Terasakiella</taxon>
    </lineage>
</organism>
<dbReference type="InterPro" id="IPR009057">
    <property type="entry name" value="Homeodomain-like_sf"/>
</dbReference>
<protein>
    <submittedName>
        <fullName evidence="6">TetR family transcriptional regulator</fullName>
    </submittedName>
</protein>
<dbReference type="PANTHER" id="PTHR47506">
    <property type="entry name" value="TRANSCRIPTIONAL REGULATORY PROTEIN"/>
    <property type="match status" value="1"/>
</dbReference>
<dbReference type="SUPFAM" id="SSF48498">
    <property type="entry name" value="Tetracyclin repressor-like, C-terminal domain"/>
    <property type="match status" value="1"/>
</dbReference>
<name>A0A917BYJ5_9PROT</name>